<reference evidence="1 2" key="1">
    <citation type="journal article" date="2023" name="Nucleic Acids Res.">
        <title>The hologenome of Daphnia magna reveals possible DNA methylation and microbiome-mediated evolution of the host genome.</title>
        <authorList>
            <person name="Chaturvedi A."/>
            <person name="Li X."/>
            <person name="Dhandapani V."/>
            <person name="Marshall H."/>
            <person name="Kissane S."/>
            <person name="Cuenca-Cambronero M."/>
            <person name="Asole G."/>
            <person name="Calvet F."/>
            <person name="Ruiz-Romero M."/>
            <person name="Marangio P."/>
            <person name="Guigo R."/>
            <person name="Rago D."/>
            <person name="Mirbahai L."/>
            <person name="Eastwood N."/>
            <person name="Colbourne J.K."/>
            <person name="Zhou J."/>
            <person name="Mallon E."/>
            <person name="Orsini L."/>
        </authorList>
    </citation>
    <scope>NUCLEOTIDE SEQUENCE [LARGE SCALE GENOMIC DNA]</scope>
    <source>
        <strain evidence="1">LRV0_1</strain>
    </source>
</reference>
<sequence>MGPTAYTMPVTTQFPLLQMPVDPLPPLPCHITQPLSANTLLCPSTHSLSAFDARFRSCPSAFTYSLCPSSTHIPAPAVGSPYCCRVFTSITAGQNFRCICPSNHSVSARRPTRCPQNASNEVVFNVNYTVIASGYTSIPNSLCPSILVCNVNPLFAREILAPYGPVDHTNALFILLTVSPVNM</sequence>
<name>A0ABQ9ZXD8_9CRUS</name>
<evidence type="ECO:0000313" key="1">
    <source>
        <dbReference type="EMBL" id="KAK4017557.1"/>
    </source>
</evidence>
<protein>
    <submittedName>
        <fullName evidence="1">Uncharacterized protein</fullName>
    </submittedName>
</protein>
<keyword evidence="2" id="KW-1185">Reference proteome</keyword>
<dbReference type="Proteomes" id="UP001234178">
    <property type="component" value="Unassembled WGS sequence"/>
</dbReference>
<evidence type="ECO:0000313" key="2">
    <source>
        <dbReference type="Proteomes" id="UP001234178"/>
    </source>
</evidence>
<organism evidence="1 2">
    <name type="scientific">Daphnia magna</name>
    <dbReference type="NCBI Taxonomy" id="35525"/>
    <lineage>
        <taxon>Eukaryota</taxon>
        <taxon>Metazoa</taxon>
        <taxon>Ecdysozoa</taxon>
        <taxon>Arthropoda</taxon>
        <taxon>Crustacea</taxon>
        <taxon>Branchiopoda</taxon>
        <taxon>Diplostraca</taxon>
        <taxon>Cladocera</taxon>
        <taxon>Anomopoda</taxon>
        <taxon>Daphniidae</taxon>
        <taxon>Daphnia</taxon>
    </lineage>
</organism>
<accession>A0ABQ9ZXD8</accession>
<gene>
    <name evidence="1" type="ORF">OUZ56_033063</name>
</gene>
<proteinExistence type="predicted"/>
<dbReference type="EMBL" id="JAOYFB010000008">
    <property type="protein sequence ID" value="KAK4017557.1"/>
    <property type="molecule type" value="Genomic_DNA"/>
</dbReference>
<comment type="caution">
    <text evidence="1">The sequence shown here is derived from an EMBL/GenBank/DDBJ whole genome shotgun (WGS) entry which is preliminary data.</text>
</comment>